<evidence type="ECO:0000313" key="1">
    <source>
        <dbReference type="EMBL" id="ABQ71566.1"/>
    </source>
</evidence>
<protein>
    <recommendedName>
        <fullName evidence="3">Damage-inducible mutagenesis protein</fullName>
    </recommendedName>
</protein>
<dbReference type="Gene3D" id="3.40.50.300">
    <property type="entry name" value="P-loop containing nucleotide triphosphate hydrolases"/>
    <property type="match status" value="1"/>
</dbReference>
<keyword evidence="1" id="KW-0614">Plasmid</keyword>
<gene>
    <name evidence="1" type="ordered locus">Swit_4947</name>
</gene>
<dbReference type="AlphaFoldDB" id="A0A9J9HH34"/>
<dbReference type="PIRSF" id="PIRSF034285">
    <property type="entry name" value="UCP034285"/>
    <property type="match status" value="1"/>
</dbReference>
<dbReference type="OrthoDB" id="7202530at2"/>
<dbReference type="KEGG" id="swi:Swit_4947"/>
<dbReference type="Proteomes" id="UP000001989">
    <property type="component" value="Plasmid pSWIT02"/>
</dbReference>
<evidence type="ECO:0000313" key="2">
    <source>
        <dbReference type="Proteomes" id="UP000001989"/>
    </source>
</evidence>
<accession>A0A9J9HH34</accession>
<dbReference type="InterPro" id="IPR017026">
    <property type="entry name" value="ImuA"/>
</dbReference>
<dbReference type="SUPFAM" id="SSF52540">
    <property type="entry name" value="P-loop containing nucleoside triphosphate hydrolases"/>
    <property type="match status" value="1"/>
</dbReference>
<geneLocation type="plasmid" evidence="1 2">
    <name>pSWIT02</name>
</geneLocation>
<dbReference type="EMBL" id="CP000701">
    <property type="protein sequence ID" value="ABQ71566.1"/>
    <property type="molecule type" value="Genomic_DNA"/>
</dbReference>
<sequence length="243" mass="25479">MREASVIENLRARIAQIEGVGARHGSIPFGLEAIDARLPGGGIASGALHEVAGSPDLADDASATIFLAGILARVEGPVLWCLRWRDLFAPALHLAGLHPDRVIYVEAGSDANVLLAMEECLRHPGLGGVVGEVTKYSTTASKRLQLAAEGSGVAAFVFRRASKPEQAAEGTAAVTRWRITASPSEDLGIPSLGRARWHVELERVRGGNPHAWIVEGCDATGRIGLPAALVDRPAAAADRQVAA</sequence>
<proteinExistence type="predicted"/>
<reference evidence="1 2" key="1">
    <citation type="journal article" date="2010" name="J. Bacteriol.">
        <title>Genome sequence of the dioxin-mineralizing bacterium Sphingomonas wittichii RW1.</title>
        <authorList>
            <person name="Miller T.R."/>
            <person name="Delcher A.L."/>
            <person name="Salzberg S.L."/>
            <person name="Saunders E."/>
            <person name="Detter J.C."/>
            <person name="Halden R.U."/>
        </authorList>
    </citation>
    <scope>NUCLEOTIDE SEQUENCE [LARGE SCALE GENOMIC DNA]</scope>
    <source>
        <strain evidence="2">DSM 6014 / CCUG 31198 / JCM 15750 / NBRC 105917 / EY 4224 / RW1</strain>
    </source>
</reference>
<name>A0A9J9HH34_RHIWR</name>
<keyword evidence="2" id="KW-1185">Reference proteome</keyword>
<organism evidence="1 2">
    <name type="scientific">Rhizorhabdus wittichii (strain DSM 6014 / CCUG 31198 / JCM 15750 / NBRC 105917 / EY 4224 / RW1)</name>
    <name type="common">Sphingomonas wittichii</name>
    <dbReference type="NCBI Taxonomy" id="392499"/>
    <lineage>
        <taxon>Bacteria</taxon>
        <taxon>Pseudomonadati</taxon>
        <taxon>Pseudomonadota</taxon>
        <taxon>Alphaproteobacteria</taxon>
        <taxon>Sphingomonadales</taxon>
        <taxon>Sphingomonadaceae</taxon>
        <taxon>Rhizorhabdus</taxon>
    </lineage>
</organism>
<evidence type="ECO:0008006" key="3">
    <source>
        <dbReference type="Google" id="ProtNLM"/>
    </source>
</evidence>
<dbReference type="InterPro" id="IPR027417">
    <property type="entry name" value="P-loop_NTPase"/>
</dbReference>